<dbReference type="SUPFAM" id="SSF51905">
    <property type="entry name" value="FAD/NAD(P)-binding domain"/>
    <property type="match status" value="2"/>
</dbReference>
<keyword evidence="9" id="KW-0411">Iron-sulfur</keyword>
<feature type="compositionally biased region" description="Basic and acidic residues" evidence="10">
    <location>
        <begin position="653"/>
        <end position="670"/>
    </location>
</feature>
<dbReference type="PANTHER" id="PTHR43557:SF2">
    <property type="entry name" value="RIESKE DOMAIN-CONTAINING PROTEIN-RELATED"/>
    <property type="match status" value="1"/>
</dbReference>
<comment type="cofactor">
    <cofactor evidence="1">
        <name>FAD</name>
        <dbReference type="ChEBI" id="CHEBI:57692"/>
    </cofactor>
</comment>
<dbReference type="Proteomes" id="UP000591131">
    <property type="component" value="Unassembled WGS sequence"/>
</dbReference>
<dbReference type="Pfam" id="PF07992">
    <property type="entry name" value="Pyr_redox_2"/>
    <property type="match status" value="1"/>
</dbReference>
<dbReference type="InterPro" id="IPR017941">
    <property type="entry name" value="Rieske_2Fe-2S"/>
</dbReference>
<dbReference type="PROSITE" id="PS51296">
    <property type="entry name" value="RIESKE"/>
    <property type="match status" value="1"/>
</dbReference>
<dbReference type="InterPro" id="IPR036188">
    <property type="entry name" value="FAD/NAD-bd_sf"/>
</dbReference>
<protein>
    <submittedName>
        <fullName evidence="12">Apoptosis-inducing factor 3</fullName>
    </submittedName>
</protein>
<dbReference type="Gene3D" id="2.102.10.10">
    <property type="entry name" value="Rieske [2Fe-2S] iron-sulphur domain"/>
    <property type="match status" value="1"/>
</dbReference>
<dbReference type="Pfam" id="PF14759">
    <property type="entry name" value="Reductase_C"/>
    <property type="match status" value="1"/>
</dbReference>
<keyword evidence="5" id="KW-0479">Metal-binding</keyword>
<dbReference type="OrthoDB" id="432169at2759"/>
<dbReference type="Pfam" id="PF00355">
    <property type="entry name" value="Rieske"/>
    <property type="match status" value="1"/>
</dbReference>
<evidence type="ECO:0000256" key="7">
    <source>
        <dbReference type="ARBA" id="ARBA00023002"/>
    </source>
</evidence>
<comment type="similarity">
    <text evidence="2">Belongs to the FAD-dependent oxidoreductase family.</text>
</comment>
<dbReference type="GO" id="GO:0005737">
    <property type="term" value="C:cytoplasm"/>
    <property type="evidence" value="ECO:0007669"/>
    <property type="project" value="TreeGrafter"/>
</dbReference>
<dbReference type="Gene3D" id="3.30.390.30">
    <property type="match status" value="1"/>
</dbReference>
<evidence type="ECO:0000256" key="6">
    <source>
        <dbReference type="ARBA" id="ARBA00022827"/>
    </source>
</evidence>
<dbReference type="InterPro" id="IPR023753">
    <property type="entry name" value="FAD/NAD-binding_dom"/>
</dbReference>
<keyword evidence="4" id="KW-0001">2Fe-2S</keyword>
<evidence type="ECO:0000256" key="3">
    <source>
        <dbReference type="ARBA" id="ARBA00022630"/>
    </source>
</evidence>
<evidence type="ECO:0000256" key="10">
    <source>
        <dbReference type="SAM" id="MobiDB-lite"/>
    </source>
</evidence>
<evidence type="ECO:0000256" key="2">
    <source>
        <dbReference type="ARBA" id="ARBA00006442"/>
    </source>
</evidence>
<dbReference type="EMBL" id="JAAPAO010000007">
    <property type="protein sequence ID" value="KAF4677817.1"/>
    <property type="molecule type" value="Genomic_DNA"/>
</dbReference>
<keyword evidence="3" id="KW-0285">Flavoprotein</keyword>
<dbReference type="InterPro" id="IPR028202">
    <property type="entry name" value="Reductase_C"/>
</dbReference>
<evidence type="ECO:0000256" key="9">
    <source>
        <dbReference type="ARBA" id="ARBA00023014"/>
    </source>
</evidence>
<dbReference type="GO" id="GO:0046872">
    <property type="term" value="F:metal ion binding"/>
    <property type="evidence" value="ECO:0007669"/>
    <property type="project" value="UniProtKB-KW"/>
</dbReference>
<dbReference type="InterPro" id="IPR036922">
    <property type="entry name" value="Rieske_2Fe-2S_sf"/>
</dbReference>
<feature type="domain" description="Rieske" evidence="11">
    <location>
        <begin position="84"/>
        <end position="182"/>
    </location>
</feature>
<evidence type="ECO:0000256" key="5">
    <source>
        <dbReference type="ARBA" id="ARBA00022723"/>
    </source>
</evidence>
<dbReference type="GO" id="GO:0016651">
    <property type="term" value="F:oxidoreductase activity, acting on NAD(P)H"/>
    <property type="evidence" value="ECO:0007669"/>
    <property type="project" value="TreeGrafter"/>
</dbReference>
<dbReference type="GO" id="GO:0051537">
    <property type="term" value="F:2 iron, 2 sulfur cluster binding"/>
    <property type="evidence" value="ECO:0007669"/>
    <property type="project" value="UniProtKB-KW"/>
</dbReference>
<dbReference type="PRINTS" id="PR00411">
    <property type="entry name" value="PNDRDTASEI"/>
</dbReference>
<reference evidence="12 13" key="1">
    <citation type="submission" date="2020-04" db="EMBL/GenBank/DDBJ databases">
        <title>Perkinsus chesapeaki whole genome sequence.</title>
        <authorList>
            <person name="Bogema D.R."/>
        </authorList>
    </citation>
    <scope>NUCLEOTIDE SEQUENCE [LARGE SCALE GENOMIC DNA]</scope>
    <source>
        <strain evidence="12">ATCC PRA-425</strain>
    </source>
</reference>
<name>A0A7J6N2I7_PERCH</name>
<proteinExistence type="inferred from homology"/>
<dbReference type="AlphaFoldDB" id="A0A7J6N2I7"/>
<dbReference type="PANTHER" id="PTHR43557">
    <property type="entry name" value="APOPTOSIS-INDUCING FACTOR 1"/>
    <property type="match status" value="1"/>
</dbReference>
<sequence length="670" mass="72643">MLSSLRRAVLGSAAVLRTSIRPASTVCHHHTNGSWEARGSGAFAYGLCGVVAAAVAGATMGGLITNRPVECDEAKLAYSKGGKWVEVGDASNFRSGEMYLLMVDGEHSILLFRSNKGHLHATGSRCTYKGCSLKEGLFVNDTVVCPMHDAAYDVATGIPIRGPGLDGLASYRVEERRDGKVYVDVPKSRDMWAGGREPVPMAQRDPRNKEVFAIVGGGAAAASACEAMRYNGYTGRIVMITREAHLPYDRPELSKRLDPARDATKLYLRTPEFYERHGVEVITNTTVVGVDDEGKEIDMLTAEGERKQLVYDKCLYAAGADPIVPDVLGSDAENIHFLRTAEDATRIADSLRVGHKVLIIGSGFIAMEMASALEDKGVDVAIVGHDGKPLERILGKKVARFFSSGLEANKMKYYGNSEVRLFRYTKDLHGEGSSGDTINGCELTDGAVLPVDVVIVGIGTDPNTEPVKGVDLLPDGSLPTDPYLAVVMPGGTSSDSLYAAGDVASCPDAKTGDLTRVQHWDVAMQQGRVAAGNMAGRHARYMTSPFFWTTLFGRSLQYVGNTGGREQSDHFDDVYIEGDVDKCNFVAFYCKGDTVVAAATVGRDPVASVVEEMMNRQKMPKTSELKLGICNADDITRRLHKLDKEKPKRLKRRVAEGEEENHPSEEQTPH</sequence>
<comment type="caution">
    <text evidence="12">The sequence shown here is derived from an EMBL/GenBank/DDBJ whole genome shotgun (WGS) entry which is preliminary data.</text>
</comment>
<evidence type="ECO:0000256" key="1">
    <source>
        <dbReference type="ARBA" id="ARBA00001974"/>
    </source>
</evidence>
<evidence type="ECO:0000256" key="8">
    <source>
        <dbReference type="ARBA" id="ARBA00023004"/>
    </source>
</evidence>
<evidence type="ECO:0000256" key="4">
    <source>
        <dbReference type="ARBA" id="ARBA00022714"/>
    </source>
</evidence>
<dbReference type="InterPro" id="IPR016156">
    <property type="entry name" value="FAD/NAD-linked_Rdtase_dimer_sf"/>
</dbReference>
<evidence type="ECO:0000313" key="12">
    <source>
        <dbReference type="EMBL" id="KAF4677817.1"/>
    </source>
</evidence>
<evidence type="ECO:0000313" key="13">
    <source>
        <dbReference type="Proteomes" id="UP000591131"/>
    </source>
</evidence>
<keyword evidence="13" id="KW-1185">Reference proteome</keyword>
<keyword evidence="8" id="KW-0408">Iron</keyword>
<dbReference type="SUPFAM" id="SSF50022">
    <property type="entry name" value="ISP domain"/>
    <property type="match status" value="1"/>
</dbReference>
<dbReference type="Gene3D" id="3.50.50.60">
    <property type="entry name" value="FAD/NAD(P)-binding domain"/>
    <property type="match status" value="2"/>
</dbReference>
<keyword evidence="7" id="KW-0560">Oxidoreductase</keyword>
<organism evidence="12 13">
    <name type="scientific">Perkinsus chesapeaki</name>
    <name type="common">Clam parasite</name>
    <name type="synonym">Perkinsus andrewsi</name>
    <dbReference type="NCBI Taxonomy" id="330153"/>
    <lineage>
        <taxon>Eukaryota</taxon>
        <taxon>Sar</taxon>
        <taxon>Alveolata</taxon>
        <taxon>Perkinsozoa</taxon>
        <taxon>Perkinsea</taxon>
        <taxon>Perkinsida</taxon>
        <taxon>Perkinsidae</taxon>
        <taxon>Perkinsus</taxon>
    </lineage>
</organism>
<dbReference type="SUPFAM" id="SSF55424">
    <property type="entry name" value="FAD/NAD-linked reductases, dimerisation (C-terminal) domain"/>
    <property type="match status" value="1"/>
</dbReference>
<dbReference type="InterPro" id="IPR050446">
    <property type="entry name" value="FAD-oxidoreductase/Apoptosis"/>
</dbReference>
<accession>A0A7J6N2I7</accession>
<evidence type="ECO:0000259" key="11">
    <source>
        <dbReference type="PROSITE" id="PS51296"/>
    </source>
</evidence>
<gene>
    <name evidence="12" type="primary">AIFM3_2</name>
    <name evidence="12" type="ORF">FOL47_009728</name>
</gene>
<dbReference type="PRINTS" id="PR00368">
    <property type="entry name" value="FADPNR"/>
</dbReference>
<keyword evidence="6" id="KW-0274">FAD</keyword>
<feature type="region of interest" description="Disordered" evidence="10">
    <location>
        <begin position="641"/>
        <end position="670"/>
    </location>
</feature>